<dbReference type="EMBL" id="JAATWM020000031">
    <property type="protein sequence ID" value="KAF9873471.1"/>
    <property type="molecule type" value="Genomic_DNA"/>
</dbReference>
<evidence type="ECO:0000313" key="1">
    <source>
        <dbReference type="EMBL" id="KAF9873471.1"/>
    </source>
</evidence>
<reference evidence="1" key="2">
    <citation type="submission" date="2020-11" db="EMBL/GenBank/DDBJ databases">
        <title>Whole genome sequencing of Colletotrichum sp.</title>
        <authorList>
            <person name="Li H."/>
        </authorList>
    </citation>
    <scope>NUCLEOTIDE SEQUENCE</scope>
    <source>
        <strain evidence="1">CkLH20</strain>
    </source>
</reference>
<dbReference type="OrthoDB" id="4798293at2759"/>
<dbReference type="GeneID" id="62164719"/>
<gene>
    <name evidence="1" type="ORF">CkaCkLH20_08930</name>
</gene>
<keyword evidence="2" id="KW-1185">Reference proteome</keyword>
<name>A0A9P6I3T5_9PEZI</name>
<protein>
    <submittedName>
        <fullName evidence="1">Uncharacterized protein</fullName>
    </submittedName>
</protein>
<organism evidence="1 2">
    <name type="scientific">Colletotrichum karsti</name>
    <dbReference type="NCBI Taxonomy" id="1095194"/>
    <lineage>
        <taxon>Eukaryota</taxon>
        <taxon>Fungi</taxon>
        <taxon>Dikarya</taxon>
        <taxon>Ascomycota</taxon>
        <taxon>Pezizomycotina</taxon>
        <taxon>Sordariomycetes</taxon>
        <taxon>Hypocreomycetidae</taxon>
        <taxon>Glomerellales</taxon>
        <taxon>Glomerellaceae</taxon>
        <taxon>Colletotrichum</taxon>
        <taxon>Colletotrichum boninense species complex</taxon>
    </lineage>
</organism>
<evidence type="ECO:0000313" key="2">
    <source>
        <dbReference type="Proteomes" id="UP000781932"/>
    </source>
</evidence>
<comment type="caution">
    <text evidence="1">The sequence shown here is derived from an EMBL/GenBank/DDBJ whole genome shotgun (WGS) entry which is preliminary data.</text>
</comment>
<proteinExistence type="predicted"/>
<dbReference type="Proteomes" id="UP000781932">
    <property type="component" value="Unassembled WGS sequence"/>
</dbReference>
<dbReference type="RefSeq" id="XP_038742932.1">
    <property type="nucleotide sequence ID" value="XM_038891645.1"/>
</dbReference>
<dbReference type="AlphaFoldDB" id="A0A9P6I3T5"/>
<reference evidence="1" key="1">
    <citation type="submission" date="2020-03" db="EMBL/GenBank/DDBJ databases">
        <authorList>
            <person name="He L."/>
        </authorList>
    </citation>
    <scope>NUCLEOTIDE SEQUENCE</scope>
    <source>
        <strain evidence="1">CkLH20</strain>
    </source>
</reference>
<accession>A0A9P6I3T5</accession>
<sequence length="319" mass="36901">MEFENENLWIQIHPSAATRSLPREIVLLILDSVVAQAVEDAWPVALTVSEGHIEHTDCRFLVAVDYHVAQRIDSIEERFRECLRTPLEINKHSRALTRTHFLPYPMKGYRGDPILGWICPSIDRFYLQIENMDRVMMSMVRHHNFTDLPSTSKIQRAIENPSPVDVELVQGMRIVHGYRKTLFSQSTDWAQADLEVIFSLPNLRELHIDAGDKSHSLSDFRQEPSSYEGLRPIDSFTFPDLAEHILVEGNSFERWALKAEEKGARILGIEKGSVFFPRKFIELLWTPEGTRIKFIPPEKLHEKHVPMYDSDGYDYEASD</sequence>